<keyword evidence="2" id="KW-1185">Reference proteome</keyword>
<dbReference type="EnsemblPlants" id="OB08G22900.1">
    <property type="protein sequence ID" value="OB08G22900.1"/>
    <property type="gene ID" value="OB08G22900"/>
</dbReference>
<sequence>MSPPAGRSVDPSFCVRPSESGEAMRYGHSIVVEMLEMEDEWKKSHELSDLYKFRELQLEMSMGKSLLGIGTSDPYYQQNSVLSKSPYPSWTHGATATIMATNAQLLGGDVDGWKSDGWVEAYA</sequence>
<accession>J3MT60</accession>
<reference evidence="1" key="2">
    <citation type="submission" date="2013-04" db="UniProtKB">
        <authorList>
            <consortium name="EnsemblPlants"/>
        </authorList>
    </citation>
    <scope>IDENTIFICATION</scope>
</reference>
<proteinExistence type="predicted"/>
<evidence type="ECO:0000313" key="2">
    <source>
        <dbReference type="Proteomes" id="UP000006038"/>
    </source>
</evidence>
<reference evidence="1" key="1">
    <citation type="journal article" date="2013" name="Nat. Commun.">
        <title>Whole-genome sequencing of Oryza brachyantha reveals mechanisms underlying Oryza genome evolution.</title>
        <authorList>
            <person name="Chen J."/>
            <person name="Huang Q."/>
            <person name="Gao D."/>
            <person name="Wang J."/>
            <person name="Lang Y."/>
            <person name="Liu T."/>
            <person name="Li B."/>
            <person name="Bai Z."/>
            <person name="Luis Goicoechea J."/>
            <person name="Liang C."/>
            <person name="Chen C."/>
            <person name="Zhang W."/>
            <person name="Sun S."/>
            <person name="Liao Y."/>
            <person name="Zhang X."/>
            <person name="Yang L."/>
            <person name="Song C."/>
            <person name="Wang M."/>
            <person name="Shi J."/>
            <person name="Liu G."/>
            <person name="Liu J."/>
            <person name="Zhou H."/>
            <person name="Zhou W."/>
            <person name="Yu Q."/>
            <person name="An N."/>
            <person name="Chen Y."/>
            <person name="Cai Q."/>
            <person name="Wang B."/>
            <person name="Liu B."/>
            <person name="Min J."/>
            <person name="Huang Y."/>
            <person name="Wu H."/>
            <person name="Li Z."/>
            <person name="Zhang Y."/>
            <person name="Yin Y."/>
            <person name="Song W."/>
            <person name="Jiang J."/>
            <person name="Jackson S.A."/>
            <person name="Wing R.A."/>
            <person name="Wang J."/>
            <person name="Chen M."/>
        </authorList>
    </citation>
    <scope>NUCLEOTIDE SEQUENCE [LARGE SCALE GENOMIC DNA]</scope>
    <source>
        <strain evidence="1">cv. IRGC 101232</strain>
    </source>
</reference>
<evidence type="ECO:0000313" key="1">
    <source>
        <dbReference type="EnsemblPlants" id="OB08G22900.1"/>
    </source>
</evidence>
<dbReference type="AlphaFoldDB" id="J3MT60"/>
<name>J3MT60_ORYBR</name>
<organism evidence="1">
    <name type="scientific">Oryza brachyantha</name>
    <name type="common">malo sina</name>
    <dbReference type="NCBI Taxonomy" id="4533"/>
    <lineage>
        <taxon>Eukaryota</taxon>
        <taxon>Viridiplantae</taxon>
        <taxon>Streptophyta</taxon>
        <taxon>Embryophyta</taxon>
        <taxon>Tracheophyta</taxon>
        <taxon>Spermatophyta</taxon>
        <taxon>Magnoliopsida</taxon>
        <taxon>Liliopsida</taxon>
        <taxon>Poales</taxon>
        <taxon>Poaceae</taxon>
        <taxon>BOP clade</taxon>
        <taxon>Oryzoideae</taxon>
        <taxon>Oryzeae</taxon>
        <taxon>Oryzinae</taxon>
        <taxon>Oryza</taxon>
    </lineage>
</organism>
<protein>
    <submittedName>
        <fullName evidence="1">Uncharacterized protein</fullName>
    </submittedName>
</protein>
<dbReference type="HOGENOM" id="CLU_2018767_0_0_1"/>
<dbReference type="Proteomes" id="UP000006038">
    <property type="component" value="Chromosome 8"/>
</dbReference>
<dbReference type="Gramene" id="OB08G22900.1">
    <property type="protein sequence ID" value="OB08G22900.1"/>
    <property type="gene ID" value="OB08G22900"/>
</dbReference>